<feature type="compositionally biased region" description="Basic residues" evidence="1">
    <location>
        <begin position="665"/>
        <end position="676"/>
    </location>
</feature>
<feature type="compositionally biased region" description="Basic residues" evidence="1">
    <location>
        <begin position="42"/>
        <end position="52"/>
    </location>
</feature>
<dbReference type="GO" id="GO:0005634">
    <property type="term" value="C:nucleus"/>
    <property type="evidence" value="ECO:0007669"/>
    <property type="project" value="TreeGrafter"/>
</dbReference>
<keyword evidence="4" id="KW-1185">Reference proteome</keyword>
<feature type="region of interest" description="Disordered" evidence="1">
    <location>
        <begin position="1"/>
        <end position="417"/>
    </location>
</feature>
<feature type="compositionally biased region" description="Acidic residues" evidence="1">
    <location>
        <begin position="241"/>
        <end position="251"/>
    </location>
</feature>
<dbReference type="SMART" id="SM00731">
    <property type="entry name" value="SprT"/>
    <property type="match status" value="1"/>
</dbReference>
<organism evidence="3 4">
    <name type="scientific">Talaromyces amestolkiae</name>
    <dbReference type="NCBI Taxonomy" id="1196081"/>
    <lineage>
        <taxon>Eukaryota</taxon>
        <taxon>Fungi</taxon>
        <taxon>Dikarya</taxon>
        <taxon>Ascomycota</taxon>
        <taxon>Pezizomycotina</taxon>
        <taxon>Eurotiomycetes</taxon>
        <taxon>Eurotiomycetidae</taxon>
        <taxon>Eurotiales</taxon>
        <taxon>Trichocomaceae</taxon>
        <taxon>Talaromyces</taxon>
        <taxon>Talaromyces sect. Talaromyces</taxon>
    </lineage>
</organism>
<accession>A0A364KYU9</accession>
<feature type="compositionally biased region" description="Polar residues" evidence="1">
    <location>
        <begin position="307"/>
        <end position="317"/>
    </location>
</feature>
<feature type="compositionally biased region" description="Basic residues" evidence="1">
    <location>
        <begin position="261"/>
        <end position="273"/>
    </location>
</feature>
<dbReference type="PANTHER" id="PTHR23099">
    <property type="entry name" value="TRANSCRIPTIONAL REGULATOR"/>
    <property type="match status" value="1"/>
</dbReference>
<dbReference type="GeneID" id="63793965"/>
<feature type="compositionally biased region" description="Acidic residues" evidence="1">
    <location>
        <begin position="206"/>
        <end position="216"/>
    </location>
</feature>
<name>A0A364KYU9_TALAM</name>
<dbReference type="InterPro" id="IPR006640">
    <property type="entry name" value="SprT-like_domain"/>
</dbReference>
<evidence type="ECO:0000313" key="3">
    <source>
        <dbReference type="EMBL" id="RAO68737.1"/>
    </source>
</evidence>
<feature type="compositionally biased region" description="Polar residues" evidence="1">
    <location>
        <begin position="1"/>
        <end position="10"/>
    </location>
</feature>
<evidence type="ECO:0000256" key="1">
    <source>
        <dbReference type="SAM" id="MobiDB-lite"/>
    </source>
</evidence>
<dbReference type="Proteomes" id="UP000249363">
    <property type="component" value="Unassembled WGS sequence"/>
</dbReference>
<feature type="compositionally biased region" description="Low complexity" evidence="1">
    <location>
        <begin position="20"/>
        <end position="38"/>
    </location>
</feature>
<protein>
    <recommendedName>
        <fullName evidence="2">SprT-like domain-containing protein</fullName>
    </recommendedName>
</protein>
<dbReference type="STRING" id="1196081.A0A364KYU9"/>
<feature type="compositionally biased region" description="Polar residues" evidence="1">
    <location>
        <begin position="274"/>
        <end position="298"/>
    </location>
</feature>
<dbReference type="AlphaFoldDB" id="A0A364KYU9"/>
<comment type="caution">
    <text evidence="3">The sequence shown here is derived from an EMBL/GenBank/DDBJ whole genome shotgun (WGS) entry which is preliminary data.</text>
</comment>
<reference evidence="3 4" key="1">
    <citation type="journal article" date="2017" name="Biotechnol. Biofuels">
        <title>Differential beta-glucosidase expression as a function of carbon source availability in Talaromyces amestolkiae: a genomic and proteomic approach.</title>
        <authorList>
            <person name="de Eugenio L.I."/>
            <person name="Mendez-Liter J.A."/>
            <person name="Nieto-Dominguez M."/>
            <person name="Alonso L."/>
            <person name="Gil-Munoz J."/>
            <person name="Barriuso J."/>
            <person name="Prieto A."/>
            <person name="Martinez M.J."/>
        </authorList>
    </citation>
    <scope>NUCLEOTIDE SEQUENCE [LARGE SCALE GENOMIC DNA]</scope>
    <source>
        <strain evidence="3 4">CIB</strain>
    </source>
</reference>
<dbReference type="EMBL" id="MIKG01000008">
    <property type="protein sequence ID" value="RAO68737.1"/>
    <property type="molecule type" value="Genomic_DNA"/>
</dbReference>
<feature type="region of interest" description="Disordered" evidence="1">
    <location>
        <begin position="664"/>
        <end position="683"/>
    </location>
</feature>
<feature type="compositionally biased region" description="Polar residues" evidence="1">
    <location>
        <begin position="97"/>
        <end position="106"/>
    </location>
</feature>
<proteinExistence type="predicted"/>
<sequence length="707" mass="79753">MARLNASNPTVVYGRQSPNASRTASTTSSTFYRTTISSPLKPKPKPKPKPKKNNGFSDFKIFEDEEESDHDEGERADPFTESPRTNQKNSKAPLKLTHSNSITSGLSKRASQDSSGSSSRRSRSGSESEEEENSDKENLFFDDEAEEVSDNSEEEDDEEEEETGLHEDTNLEADNTLGENVYDGRSESEAQEPSFMRYREPKLKEESDESEPEVSDNSDGYNSLDDFIVSDNEDLSYHDDGLEDEDEDEEEQKVKLPTPKPIRRRLLRGRKPRTSSISSQTQKLNISNEAHSPATTKATPPHRSSHKPTTPRFSSPFTRLLPNESLDEEGEPTKYIKPKRSPLRESINSITSSPGSTRKQQVNKMQTPPCSPTKTLRPSPSKTKIPPSPHRPSSDAFWSQELTNAWNDQWSPPKQKNRSRALERLLALEEVEKADFRADTDNMPVDKDLSETPVKSPSKTAIKKAEIAQRKAAAARKKEFDDRKTSLAQEFLLALDEAITGGQINELAQSTGGVKIEWSKTLRSTAGRAKWKQEKFKQADGGFRYIQHASIELAERIIDDENRLLNTLAHEYCHLANYMISKIRDQPHGTSFKEWGRKCVDAVQQHPIYKHYPIEVTTKHSYEIDYKYVWLCIDCGHKYGRHSKSIDPTKARCSLCKGGLQQVKPKPRNVSPKKKTPVSDNASPQKVTVLGENFDDMLESLGNAHLN</sequence>
<dbReference type="Pfam" id="PF10263">
    <property type="entry name" value="SprT-like"/>
    <property type="match status" value="1"/>
</dbReference>
<evidence type="ECO:0000313" key="4">
    <source>
        <dbReference type="Proteomes" id="UP000249363"/>
    </source>
</evidence>
<dbReference type="InterPro" id="IPR035240">
    <property type="entry name" value="SprT_Zn_ribbon"/>
</dbReference>
<dbReference type="PANTHER" id="PTHR23099:SF0">
    <property type="entry name" value="GERM CELL NUCLEAR ACIDIC PROTEIN"/>
    <property type="match status" value="1"/>
</dbReference>
<feature type="domain" description="SprT-like" evidence="2">
    <location>
        <begin position="485"/>
        <end position="663"/>
    </location>
</feature>
<dbReference type="OrthoDB" id="20772at2759"/>
<dbReference type="GO" id="GO:0006950">
    <property type="term" value="P:response to stress"/>
    <property type="evidence" value="ECO:0007669"/>
    <property type="project" value="UniProtKB-ARBA"/>
</dbReference>
<gene>
    <name evidence="3" type="ORF">BHQ10_004749</name>
</gene>
<feature type="compositionally biased region" description="Polar residues" evidence="1">
    <location>
        <begin position="346"/>
        <end position="376"/>
    </location>
</feature>
<evidence type="ECO:0000259" key="2">
    <source>
        <dbReference type="SMART" id="SM00731"/>
    </source>
</evidence>
<feature type="compositionally biased region" description="Acidic residues" evidence="1">
    <location>
        <begin position="127"/>
        <end position="162"/>
    </location>
</feature>
<dbReference type="Pfam" id="PF17283">
    <property type="entry name" value="Zn_ribbon_SprT"/>
    <property type="match status" value="1"/>
</dbReference>
<feature type="compositionally biased region" description="Polar residues" evidence="1">
    <location>
        <begin position="396"/>
        <end position="414"/>
    </location>
</feature>
<dbReference type="RefSeq" id="XP_040733253.1">
    <property type="nucleotide sequence ID" value="XM_040877148.1"/>
</dbReference>